<reference evidence="1 2" key="1">
    <citation type="submission" date="2024-02" db="EMBL/GenBank/DDBJ databases">
        <authorList>
            <person name="Vignale AGUSTIN F."/>
            <person name="Sosa J E."/>
            <person name="Modenutti C."/>
        </authorList>
    </citation>
    <scope>NUCLEOTIDE SEQUENCE [LARGE SCALE GENOMIC DNA]</scope>
</reference>
<dbReference type="AlphaFoldDB" id="A0ABC8QQD4"/>
<dbReference type="PANTHER" id="PTHR33334:SF10">
    <property type="entry name" value="PROTEIN LNK4"/>
    <property type="match status" value="1"/>
</dbReference>
<evidence type="ECO:0000313" key="1">
    <source>
        <dbReference type="EMBL" id="CAK9133667.1"/>
    </source>
</evidence>
<comment type="caution">
    <text evidence="1">The sequence shown here is derived from an EMBL/GenBank/DDBJ whole genome shotgun (WGS) entry which is preliminary data.</text>
</comment>
<proteinExistence type="predicted"/>
<name>A0ABC8QQD4_9AQUA</name>
<protein>
    <recommendedName>
        <fullName evidence="3">Protein LNK3</fullName>
    </recommendedName>
</protein>
<evidence type="ECO:0008006" key="3">
    <source>
        <dbReference type="Google" id="ProtNLM"/>
    </source>
</evidence>
<sequence length="388" mass="43939">MDSLMEWYYASDVDDLVVPKDQESVERVPSPDCWSQWGYAAFGSIEYPKKHLVSGTNINWEELNFKGKSFSDEVNISFSGNERAQSSESSMCQGLQSGLLQWTSSPLEQQDYQLHDPTEIDQTSSLLEEDVTGSDYLHGSFGFYSKFQESMMPDDTFLTDMTLESQYNPSHLYGPRSSEYLKTHAFSPPMGWENKEVATYCPPLKAPVVNLSITFEQDNGNEQLGEETSVEESALQELERVKAQLTEKTRLCFRDALYRLAENSKQDKVIHKQDEELLLEKHSQSMSSHETFRLGKREARELRTNAIDRAIANLLFNKMDFSAQHLPPLETTGQCDYGLNQPQIACCSHFIAGDAEVPTCGPENRPSKRLKLHTDFSSSAASLIQSRC</sequence>
<accession>A0ABC8QQD4</accession>
<dbReference type="InterPro" id="IPR039928">
    <property type="entry name" value="LNK"/>
</dbReference>
<dbReference type="PANTHER" id="PTHR33334">
    <property type="entry name" value="PROTEIN LNK1"/>
    <property type="match status" value="1"/>
</dbReference>
<evidence type="ECO:0000313" key="2">
    <source>
        <dbReference type="Proteomes" id="UP001642360"/>
    </source>
</evidence>
<dbReference type="Proteomes" id="UP001642360">
    <property type="component" value="Unassembled WGS sequence"/>
</dbReference>
<dbReference type="EMBL" id="CAUOFW020000114">
    <property type="protein sequence ID" value="CAK9133667.1"/>
    <property type="molecule type" value="Genomic_DNA"/>
</dbReference>
<gene>
    <name evidence="1" type="ORF">ILEXP_LOCUS585</name>
</gene>
<organism evidence="1 2">
    <name type="scientific">Ilex paraguariensis</name>
    <name type="common">yerba mate</name>
    <dbReference type="NCBI Taxonomy" id="185542"/>
    <lineage>
        <taxon>Eukaryota</taxon>
        <taxon>Viridiplantae</taxon>
        <taxon>Streptophyta</taxon>
        <taxon>Embryophyta</taxon>
        <taxon>Tracheophyta</taxon>
        <taxon>Spermatophyta</taxon>
        <taxon>Magnoliopsida</taxon>
        <taxon>eudicotyledons</taxon>
        <taxon>Gunneridae</taxon>
        <taxon>Pentapetalae</taxon>
        <taxon>asterids</taxon>
        <taxon>campanulids</taxon>
        <taxon>Aquifoliales</taxon>
        <taxon>Aquifoliaceae</taxon>
        <taxon>Ilex</taxon>
    </lineage>
</organism>
<keyword evidence="2" id="KW-1185">Reference proteome</keyword>